<reference evidence="8 9" key="1">
    <citation type="submission" date="2010-12" db="EMBL/GenBank/DDBJ databases">
        <authorList>
            <person name="Muzny D."/>
            <person name="Qin X."/>
            <person name="Deng J."/>
            <person name="Jiang H."/>
            <person name="Liu Y."/>
            <person name="Qu J."/>
            <person name="Song X.-Z."/>
            <person name="Zhang L."/>
            <person name="Thornton R."/>
            <person name="Coyle M."/>
            <person name="Francisco L."/>
            <person name="Jackson L."/>
            <person name="Javaid M."/>
            <person name="Korchina V."/>
            <person name="Kovar C."/>
            <person name="Mata R."/>
            <person name="Mathew T."/>
            <person name="Ngo R."/>
            <person name="Nguyen L."/>
            <person name="Nguyen N."/>
            <person name="Okwuonu G."/>
            <person name="Ongeri F."/>
            <person name="Pham C."/>
            <person name="Simmons D."/>
            <person name="Wilczek-Boney K."/>
            <person name="Hale W."/>
            <person name="Jakkamsetti A."/>
            <person name="Pham P."/>
            <person name="Ruth R."/>
            <person name="San Lucas F."/>
            <person name="Warren J."/>
            <person name="Zhang J."/>
            <person name="Zhao Z."/>
            <person name="Zhou C."/>
            <person name="Zhu D."/>
            <person name="Lee S."/>
            <person name="Bess C."/>
            <person name="Blankenburg K."/>
            <person name="Forbes L."/>
            <person name="Fu Q."/>
            <person name="Gubbala S."/>
            <person name="Hirani K."/>
            <person name="Jayaseelan J.C."/>
            <person name="Lara F."/>
            <person name="Munidasa M."/>
            <person name="Palculict T."/>
            <person name="Patil S."/>
            <person name="Pu L.-L."/>
            <person name="Saada N."/>
            <person name="Tang L."/>
            <person name="Weissenberger G."/>
            <person name="Zhu Y."/>
            <person name="Hemphill L."/>
            <person name="Shang Y."/>
            <person name="Youmans B."/>
            <person name="Ayvaz T."/>
            <person name="Ross M."/>
            <person name="Santibanez J."/>
            <person name="Aqrawi P."/>
            <person name="Gross S."/>
            <person name="Joshi V."/>
            <person name="Fowler G."/>
            <person name="Nazareth L."/>
            <person name="Reid J."/>
            <person name="Worley K."/>
            <person name="Petrosino J."/>
            <person name="Highlander S."/>
            <person name="Gibbs R."/>
        </authorList>
    </citation>
    <scope>NUCLEOTIDE SEQUENCE [LARGE SCALE GENOMIC DNA]</scope>
    <source>
        <strain evidence="8 9">ATCC 23263</strain>
    </source>
</reference>
<dbReference type="Pfam" id="PF00746">
    <property type="entry name" value="Gram_pos_anchor"/>
    <property type="match status" value="1"/>
</dbReference>
<feature type="region of interest" description="Disordered" evidence="5">
    <location>
        <begin position="789"/>
        <end position="808"/>
    </location>
</feature>
<dbReference type="InterPro" id="IPR051154">
    <property type="entry name" value="Prespore-cell_inducing_factor"/>
</dbReference>
<keyword evidence="3" id="KW-0732">Signal</keyword>
<evidence type="ECO:0000259" key="7">
    <source>
        <dbReference type="PROSITE" id="PS51820"/>
    </source>
</evidence>
<dbReference type="InterPro" id="IPR013783">
    <property type="entry name" value="Ig-like_fold"/>
</dbReference>
<keyword evidence="1" id="KW-0134">Cell wall</keyword>
<dbReference type="Pfam" id="PF05738">
    <property type="entry name" value="Cna_B"/>
    <property type="match status" value="2"/>
</dbReference>
<keyword evidence="6" id="KW-0472">Membrane</keyword>
<protein>
    <submittedName>
        <fullName evidence="8">Fibro-slime domain protein</fullName>
    </submittedName>
</protein>
<feature type="transmembrane region" description="Helical" evidence="6">
    <location>
        <begin position="1016"/>
        <end position="1038"/>
    </location>
</feature>
<keyword evidence="2" id="KW-0964">Secreted</keyword>
<keyword evidence="4" id="KW-0572">Peptidoglycan-anchor</keyword>
<dbReference type="InterPro" id="IPR019931">
    <property type="entry name" value="LPXTG_anchor"/>
</dbReference>
<feature type="compositionally biased region" description="Low complexity" evidence="5">
    <location>
        <begin position="789"/>
        <end position="799"/>
    </location>
</feature>
<dbReference type="InterPro" id="IPR041033">
    <property type="entry name" value="SpaA_PFL_dom_1"/>
</dbReference>
<evidence type="ECO:0000256" key="4">
    <source>
        <dbReference type="ARBA" id="ARBA00023088"/>
    </source>
</evidence>
<dbReference type="PROSITE" id="PS51820">
    <property type="entry name" value="PA14"/>
    <property type="match status" value="1"/>
</dbReference>
<dbReference type="Proteomes" id="UP000004754">
    <property type="component" value="Unassembled WGS sequence"/>
</dbReference>
<name>E6MHV8_9FIRM</name>
<keyword evidence="6" id="KW-1133">Transmembrane helix</keyword>
<comment type="caution">
    <text evidence="8">The sequence shown here is derived from an EMBL/GenBank/DDBJ whole genome shotgun (WGS) entry which is preliminary data.</text>
</comment>
<evidence type="ECO:0000256" key="3">
    <source>
        <dbReference type="ARBA" id="ARBA00022729"/>
    </source>
</evidence>
<dbReference type="OrthoDB" id="9816455at2"/>
<dbReference type="Gene3D" id="2.60.40.1140">
    <property type="entry name" value="Collagen-binding surface protein Cna, B-type domain"/>
    <property type="match status" value="3"/>
</dbReference>
<dbReference type="Pfam" id="PF17802">
    <property type="entry name" value="SpaA"/>
    <property type="match status" value="1"/>
</dbReference>
<evidence type="ECO:0000256" key="5">
    <source>
        <dbReference type="SAM" id="MobiDB-lite"/>
    </source>
</evidence>
<organism evidence="8 9">
    <name type="scientific">Pseudoramibacter alactolyticus ATCC 23263</name>
    <dbReference type="NCBI Taxonomy" id="887929"/>
    <lineage>
        <taxon>Bacteria</taxon>
        <taxon>Bacillati</taxon>
        <taxon>Bacillota</taxon>
        <taxon>Clostridia</taxon>
        <taxon>Eubacteriales</taxon>
        <taxon>Eubacteriaceae</taxon>
        <taxon>Pseudoramibacter</taxon>
    </lineage>
</organism>
<dbReference type="eggNOG" id="COG4932">
    <property type="taxonomic scope" value="Bacteria"/>
</dbReference>
<dbReference type="PANTHER" id="PTHR31137:SF4">
    <property type="entry name" value="PA14 DOMAIN-CONTAINING PROTEIN"/>
    <property type="match status" value="1"/>
</dbReference>
<evidence type="ECO:0000256" key="1">
    <source>
        <dbReference type="ARBA" id="ARBA00022512"/>
    </source>
</evidence>
<accession>E6MHV8</accession>
<dbReference type="SUPFAM" id="SSF49478">
    <property type="entry name" value="Cna protein B-type domain"/>
    <property type="match status" value="3"/>
</dbReference>
<dbReference type="STRING" id="887929.HMP0721_1663"/>
<dbReference type="InterPro" id="IPR037524">
    <property type="entry name" value="PA14/GLEYA"/>
</dbReference>
<gene>
    <name evidence="8" type="ORF">HMP0721_1663</name>
</gene>
<proteinExistence type="predicted"/>
<dbReference type="PANTHER" id="PTHR31137">
    <property type="entry name" value="PROTEIN PSIB-RELATED-RELATED"/>
    <property type="match status" value="1"/>
</dbReference>
<dbReference type="InterPro" id="IPR008454">
    <property type="entry name" value="Collagen-bd_Cna-like_B-typ_dom"/>
</dbReference>
<evidence type="ECO:0000313" key="9">
    <source>
        <dbReference type="Proteomes" id="UP000004754"/>
    </source>
</evidence>
<evidence type="ECO:0000256" key="2">
    <source>
        <dbReference type="ARBA" id="ARBA00022525"/>
    </source>
</evidence>
<sequence length="1048" mass="115436">MKLNLVTIKNKKSWALAGFVCALVLCILLGSKSLWVEAAPGEITTADSQADGITMNLFDYWGRDYQGKTLDDGANIPPNPFNVGINQNHSLKFTSYGVEGSGINNFTGANNPARTGIVKKTLGNDGYPVLAGGSESLKYLFDTQNIPNAKNTYANVNHLMTRDDQGTYQYDSNKNYAYYNSSQGGGGNFKVYNGTYSTSNNSSYKIGFFPFTDYNDSQTYIDNNTPNQNGNPINHQYYNHHFGMTMKANFSLPHNGKLPNGKDMVFEYSGDDDMWLYIDGVLVLDIGGIHEPVHGTINFATGEVKTWPQNNPGNVKTTTLREIFAEQGITWRNDTNHQFDMFYLERGGQYSNLALTLNIPITKTVTVNKSVEGEQSADYLNKDFQFQALVDKGNGNYVPYEGNVEIYGVTTHVTDGKFKLKPTQNAKLLDMKSNWKYKIVELGLDGSHFSGVDISGSDTQSLALSDGHSNLEASSAGVSASTGDNVLNFKNKIREEKKNITVEKKWEGDSESNRPANIRFRLYRIKNGDTEHKEPYRDAQGNTIFTLNAGNWRKTFEGLIAKSGTDSYTYEVEEISVPNGYVVSYSESTGQSGTTLTIKNEMKTKVKVEKKWQQADGSPLENPPDRVKVQLYQYKMAEKTTTVPNPPSTETVPVTFTTRYHGAVGSNGGNSTSLGLTGGDLGDFTYQVPKGGSITFTVWSRSTGFGVHQVKAGGQTLSATNPVDTDITNRYYDGGQWKNMRVQATYTLSNVSNATTVETDMIGWLQWVSGTPSLKASMDYIEISTAGSSSGGTTTITTKPTPPKKMSDIQDTENLKAYPNGEATLTANGWSHTFGDLPVQETGNNGKTYYYFYYVKEVDGPSGFTTTYEGNDGTSGNVTIKNVKDYFPLGFTKVDSTDDNKYLAGAEFSLYKDEACQDIVGVYLTKEMQGDKVTTFSSDQQGNVKVFGLKPGVYYLKETKAPKDYYLIEKPMMITIDDNGHVIPASDNANIVMNASNGEVFVRNNPIYELPNAGGIGTHVLTLLGSMMMTIGALMLYSKKKRQPGRQR</sequence>
<dbReference type="EMBL" id="AEQN01000022">
    <property type="protein sequence ID" value="EFV01282.1"/>
    <property type="molecule type" value="Genomic_DNA"/>
</dbReference>
<dbReference type="NCBIfam" id="TIGR02148">
    <property type="entry name" value="Fibro_Slime"/>
    <property type="match status" value="1"/>
</dbReference>
<evidence type="ECO:0000256" key="6">
    <source>
        <dbReference type="SAM" id="Phobius"/>
    </source>
</evidence>
<dbReference type="AlphaFoldDB" id="E6MHV8"/>
<evidence type="ECO:0000313" key="8">
    <source>
        <dbReference type="EMBL" id="EFV01282.1"/>
    </source>
</evidence>
<dbReference type="InterPro" id="IPR011874">
    <property type="entry name" value="Fibro_Slime"/>
</dbReference>
<dbReference type="GO" id="GO:0005576">
    <property type="term" value="C:extracellular region"/>
    <property type="evidence" value="ECO:0007669"/>
    <property type="project" value="TreeGrafter"/>
</dbReference>
<feature type="domain" description="PA14" evidence="7">
    <location>
        <begin position="182"/>
        <end position="371"/>
    </location>
</feature>
<dbReference type="NCBIfam" id="TIGR01167">
    <property type="entry name" value="LPXTG_anchor"/>
    <property type="match status" value="1"/>
</dbReference>
<dbReference type="RefSeq" id="WP_006599085.1">
    <property type="nucleotide sequence ID" value="NZ_GL622359.1"/>
</dbReference>
<dbReference type="Gene3D" id="2.60.40.10">
    <property type="entry name" value="Immunoglobulins"/>
    <property type="match status" value="1"/>
</dbReference>
<keyword evidence="6" id="KW-0812">Transmembrane</keyword>
<dbReference type="HOGENOM" id="CLU_282674_0_0_9"/>
<keyword evidence="9" id="KW-1185">Reference proteome</keyword>